<dbReference type="STRING" id="530564.Psta_0114"/>
<keyword evidence="3" id="KW-0413">Isomerase</keyword>
<evidence type="ECO:0000256" key="1">
    <source>
        <dbReference type="NCBIfam" id="TIGR00502"/>
    </source>
</evidence>
<dbReference type="InterPro" id="IPR004547">
    <property type="entry name" value="Glucosamine6P_isomerase"/>
</dbReference>
<dbReference type="eggNOG" id="COG0363">
    <property type="taxonomic scope" value="Bacteria"/>
</dbReference>
<dbReference type="KEGG" id="psl:Psta_0114"/>
<gene>
    <name evidence="3" type="ordered locus">Psta_0114</name>
</gene>
<protein>
    <recommendedName>
        <fullName evidence="1">Glucosamine-6-phosphate deaminase</fullName>
        <ecNumber evidence="1">3.5.99.6</ecNumber>
    </recommendedName>
</protein>
<dbReference type="CDD" id="cd01399">
    <property type="entry name" value="GlcN6P_deaminase"/>
    <property type="match status" value="1"/>
</dbReference>
<dbReference type="EC" id="3.5.99.6" evidence="1"/>
<dbReference type="PANTHER" id="PTHR42892">
    <property type="entry name" value="GLUCOSAMINE-6-PHOSPHATE DEAMINASE-LIKE PROTEIN BT_0258-RELATED"/>
    <property type="match status" value="1"/>
</dbReference>
<dbReference type="GO" id="GO:0006046">
    <property type="term" value="P:N-acetylglucosamine catabolic process"/>
    <property type="evidence" value="ECO:0007669"/>
    <property type="project" value="UniProtKB-UniRule"/>
</dbReference>
<accession>D2R0E2</accession>
<dbReference type="Proteomes" id="UP000001887">
    <property type="component" value="Chromosome"/>
</dbReference>
<evidence type="ECO:0000259" key="2">
    <source>
        <dbReference type="Pfam" id="PF01182"/>
    </source>
</evidence>
<reference evidence="3 4" key="1">
    <citation type="journal article" date="2009" name="Stand. Genomic Sci.">
        <title>Complete genome sequence of Pirellula staleyi type strain (ATCC 27377).</title>
        <authorList>
            <person name="Clum A."/>
            <person name="Tindall B.J."/>
            <person name="Sikorski J."/>
            <person name="Ivanova N."/>
            <person name="Mavrommatis K."/>
            <person name="Lucas S."/>
            <person name="Glavina del Rio T."/>
            <person name="Nolan M."/>
            <person name="Chen F."/>
            <person name="Tice H."/>
            <person name="Pitluck S."/>
            <person name="Cheng J.F."/>
            <person name="Chertkov O."/>
            <person name="Brettin T."/>
            <person name="Han C."/>
            <person name="Detter J.C."/>
            <person name="Kuske C."/>
            <person name="Bruce D."/>
            <person name="Goodwin L."/>
            <person name="Ovchinikova G."/>
            <person name="Pati A."/>
            <person name="Mikhailova N."/>
            <person name="Chen A."/>
            <person name="Palaniappan K."/>
            <person name="Land M."/>
            <person name="Hauser L."/>
            <person name="Chang Y.J."/>
            <person name="Jeffries C.D."/>
            <person name="Chain P."/>
            <person name="Rohde M."/>
            <person name="Goker M."/>
            <person name="Bristow J."/>
            <person name="Eisen J.A."/>
            <person name="Markowitz V."/>
            <person name="Hugenholtz P."/>
            <person name="Kyrpides N.C."/>
            <person name="Klenk H.P."/>
            <person name="Lapidus A."/>
        </authorList>
    </citation>
    <scope>NUCLEOTIDE SEQUENCE [LARGE SCALE GENOMIC DNA]</scope>
    <source>
        <strain evidence="4">ATCC 27377 / DSM 6068 / ICPB 4128</strain>
    </source>
</reference>
<dbReference type="EMBL" id="CP001848">
    <property type="protein sequence ID" value="ADB14810.1"/>
    <property type="molecule type" value="Genomic_DNA"/>
</dbReference>
<dbReference type="eggNOG" id="COG2120">
    <property type="taxonomic scope" value="Bacteria"/>
</dbReference>
<dbReference type="InterPro" id="IPR037171">
    <property type="entry name" value="NagB/RpiA_transferase-like"/>
</dbReference>
<dbReference type="SUPFAM" id="SSF102588">
    <property type="entry name" value="LmbE-like"/>
    <property type="match status" value="1"/>
</dbReference>
<dbReference type="Gene3D" id="3.40.50.10320">
    <property type="entry name" value="LmbE-like"/>
    <property type="match status" value="1"/>
</dbReference>
<dbReference type="NCBIfam" id="NF002557">
    <property type="entry name" value="PRK02122.1"/>
    <property type="match status" value="1"/>
</dbReference>
<dbReference type="InterPro" id="IPR052960">
    <property type="entry name" value="GlcN6P_deaminase-like"/>
</dbReference>
<evidence type="ECO:0000313" key="3">
    <source>
        <dbReference type="EMBL" id="ADB14810.1"/>
    </source>
</evidence>
<proteinExistence type="predicted"/>
<sequence length="654" mass="73071">MPRRESLARASVADYFLANGAKSSMAISVQASTKARRAPGTNLSTYVFESAEDLARHVARIVAGVISERNALGQNAVLGLPTGSTPTGVYRELIRLHREEGLDFSGVITFNLDEYYGLAPDAFQSYHQWMNENFFRHVNIPAENIHIPRGDVSPAEIDNYCRDYESAIERAGGLDIVILGIGRNGHIGFNEPFSSRNSRTRLCTLDPVTRRAAASDFFGEWNVPTQAITMGLGTIFEARKILLLALGEHKAGIIKELTEGSVTPRVPASYLQEHTDATVLVDTAAACKLTSSETPWALGKTEWTDQMIKRACIWLCDKTGKSLLKLADDDFRQHNLHHLLRHHGPAPKVAHRVFSQLMDTINYHPAGKEKKRVICFSPHPDDDVISMGGTLIRLVEDGHEVHIAYMTSGNIAVFDHDAVRIADMVTEYNRIFNIDQERSKHVEAAVVDSLKGKTPGQPDIDCVLKIKGLIRWGEAKAGAYKVGCKEEHLHNLDLPFYHTGTIAKKPISDEDTRIIRELIEKVDPQQVYIAGDLSDPHGTHRVCAQAIFRALLEIEAAKGSRPEALLYRGAWQEYELHEIEITVPLSPGDILQKRKAIFMHQSQKDEALFPGSDPREFWQRAEDRNKGTADRFNQVGLPEYYAMEAFTRWNGVPI</sequence>
<dbReference type="AlphaFoldDB" id="D2R0E2"/>
<organism evidence="3 4">
    <name type="scientific">Pirellula staleyi (strain ATCC 27377 / DSM 6068 / ICPB 4128)</name>
    <name type="common">Pirella staleyi</name>
    <dbReference type="NCBI Taxonomy" id="530564"/>
    <lineage>
        <taxon>Bacteria</taxon>
        <taxon>Pseudomonadati</taxon>
        <taxon>Planctomycetota</taxon>
        <taxon>Planctomycetia</taxon>
        <taxon>Pirellulales</taxon>
        <taxon>Pirellulaceae</taxon>
        <taxon>Pirellula</taxon>
    </lineage>
</organism>
<dbReference type="GO" id="GO:0005975">
    <property type="term" value="P:carbohydrate metabolic process"/>
    <property type="evidence" value="ECO:0007669"/>
    <property type="project" value="InterPro"/>
</dbReference>
<keyword evidence="4" id="KW-1185">Reference proteome</keyword>
<dbReference type="InterPro" id="IPR024078">
    <property type="entry name" value="LmbE-like_dom_sf"/>
</dbReference>
<evidence type="ECO:0000313" key="4">
    <source>
        <dbReference type="Proteomes" id="UP000001887"/>
    </source>
</evidence>
<name>D2R0E2_PIRSD</name>
<dbReference type="Pfam" id="PF01182">
    <property type="entry name" value="Glucosamine_iso"/>
    <property type="match status" value="1"/>
</dbReference>
<feature type="domain" description="Glucosamine/galactosamine-6-phosphate isomerase" evidence="2">
    <location>
        <begin position="50"/>
        <end position="278"/>
    </location>
</feature>
<dbReference type="GO" id="GO:0004342">
    <property type="term" value="F:glucosamine-6-phosphate deaminase activity"/>
    <property type="evidence" value="ECO:0007669"/>
    <property type="project" value="UniProtKB-UniRule"/>
</dbReference>
<dbReference type="InterPro" id="IPR018321">
    <property type="entry name" value="Glucosamine6P_isomerase_CS"/>
</dbReference>
<dbReference type="InterPro" id="IPR003737">
    <property type="entry name" value="GlcNAc_PI_deacetylase-related"/>
</dbReference>
<dbReference type="PANTHER" id="PTHR42892:SF1">
    <property type="entry name" value="GLUCOSAMINE-6-PHOSPHATE ISOMERASE"/>
    <property type="match status" value="1"/>
</dbReference>
<dbReference type="InterPro" id="IPR006148">
    <property type="entry name" value="Glc/Gal-6P_isomerase"/>
</dbReference>
<dbReference type="HOGENOM" id="CLU_425041_0_0_0"/>
<dbReference type="SUPFAM" id="SSF100950">
    <property type="entry name" value="NagB/RpiA/CoA transferase-like"/>
    <property type="match status" value="1"/>
</dbReference>
<dbReference type="Pfam" id="PF02585">
    <property type="entry name" value="PIG-L"/>
    <property type="match status" value="1"/>
</dbReference>
<dbReference type="GO" id="GO:0016853">
    <property type="term" value="F:isomerase activity"/>
    <property type="evidence" value="ECO:0007669"/>
    <property type="project" value="UniProtKB-KW"/>
</dbReference>
<dbReference type="NCBIfam" id="TIGR00502">
    <property type="entry name" value="nagB"/>
    <property type="match status" value="1"/>
</dbReference>
<dbReference type="PROSITE" id="PS01161">
    <property type="entry name" value="GLC_GALNAC_ISOMERASE"/>
    <property type="match status" value="1"/>
</dbReference>
<dbReference type="Gene3D" id="3.40.50.1360">
    <property type="match status" value="1"/>
</dbReference>